<protein>
    <submittedName>
        <fullName evidence="1">Uncharacterized protein</fullName>
    </submittedName>
</protein>
<dbReference type="AlphaFoldDB" id="A0A383CYG2"/>
<accession>A0A383CYG2</accession>
<feature type="non-terminal residue" evidence="1">
    <location>
        <position position="1"/>
    </location>
</feature>
<evidence type="ECO:0000313" key="1">
    <source>
        <dbReference type="EMBL" id="SVE37104.1"/>
    </source>
</evidence>
<proteinExistence type="predicted"/>
<organism evidence="1">
    <name type="scientific">marine metagenome</name>
    <dbReference type="NCBI Taxonomy" id="408172"/>
    <lineage>
        <taxon>unclassified sequences</taxon>
        <taxon>metagenomes</taxon>
        <taxon>ecological metagenomes</taxon>
    </lineage>
</organism>
<name>A0A383CYG2_9ZZZZ</name>
<reference evidence="1" key="1">
    <citation type="submission" date="2018-05" db="EMBL/GenBank/DDBJ databases">
        <authorList>
            <person name="Lanie J.A."/>
            <person name="Ng W.-L."/>
            <person name="Kazmierczak K.M."/>
            <person name="Andrzejewski T.M."/>
            <person name="Davidsen T.M."/>
            <person name="Wayne K.J."/>
            <person name="Tettelin H."/>
            <person name="Glass J.I."/>
            <person name="Rusch D."/>
            <person name="Podicherti R."/>
            <person name="Tsui H.-C.T."/>
            <person name="Winkler M.E."/>
        </authorList>
    </citation>
    <scope>NUCLEOTIDE SEQUENCE</scope>
</reference>
<feature type="non-terminal residue" evidence="1">
    <location>
        <position position="75"/>
    </location>
</feature>
<gene>
    <name evidence="1" type="ORF">METZ01_LOCUS489958</name>
</gene>
<sequence length="75" mass="8528">VNTRFPTAFILLALGCDQKGIEPTEITATPPTVEPFIEPTPIIAQKELFFDQDSVDHRKIETAINLILRRKKHGW</sequence>
<dbReference type="EMBL" id="UINC01212670">
    <property type="protein sequence ID" value="SVE37104.1"/>
    <property type="molecule type" value="Genomic_DNA"/>
</dbReference>